<dbReference type="Pfam" id="PF00752">
    <property type="entry name" value="XPG_N"/>
    <property type="match status" value="1"/>
</dbReference>
<name>A0AAV7IS32_COTGL</name>
<keyword evidence="15" id="KW-1185">Reference proteome</keyword>
<keyword evidence="3" id="KW-0479">Metal-binding</keyword>
<keyword evidence="9" id="KW-0539">Nucleus</keyword>
<dbReference type="Pfam" id="PF18704">
    <property type="entry name" value="Chromo_2"/>
    <property type="match status" value="1"/>
</dbReference>
<comment type="similarity">
    <text evidence="10">Belongs to the XPG/RAD2 endonuclease family. GEN subfamily.</text>
</comment>
<evidence type="ECO:0000256" key="10">
    <source>
        <dbReference type="ARBA" id="ARBA00038112"/>
    </source>
</evidence>
<evidence type="ECO:0000256" key="11">
    <source>
        <dbReference type="SAM" id="MobiDB-lite"/>
    </source>
</evidence>
<dbReference type="Pfam" id="PF00867">
    <property type="entry name" value="XPG_I"/>
    <property type="match status" value="1"/>
</dbReference>
<evidence type="ECO:0000259" key="12">
    <source>
        <dbReference type="SMART" id="SM00484"/>
    </source>
</evidence>
<evidence type="ECO:0000256" key="5">
    <source>
        <dbReference type="ARBA" id="ARBA00022763"/>
    </source>
</evidence>
<evidence type="ECO:0000256" key="6">
    <source>
        <dbReference type="ARBA" id="ARBA00022801"/>
    </source>
</evidence>
<feature type="compositionally biased region" description="Basic and acidic residues" evidence="11">
    <location>
        <begin position="448"/>
        <end position="458"/>
    </location>
</feature>
<dbReference type="InterPro" id="IPR036279">
    <property type="entry name" value="5-3_exonuclease_C_sf"/>
</dbReference>
<feature type="domain" description="XPG N-terminal" evidence="13">
    <location>
        <begin position="1"/>
        <end position="95"/>
    </location>
</feature>
<accession>A0AAV7IS32</accession>
<dbReference type="PANTHER" id="PTHR11081">
    <property type="entry name" value="FLAP ENDONUCLEASE FAMILY MEMBER"/>
    <property type="match status" value="1"/>
</dbReference>
<feature type="domain" description="XPG-I" evidence="12">
    <location>
        <begin position="125"/>
        <end position="199"/>
    </location>
</feature>
<proteinExistence type="inferred from homology"/>
<dbReference type="PRINTS" id="PR00853">
    <property type="entry name" value="XPGRADSUPER"/>
</dbReference>
<dbReference type="FunFam" id="1.10.150.20:FF:000030">
    <property type="entry name" value="Flap endonuclease GEN-like 1"/>
    <property type="match status" value="1"/>
</dbReference>
<dbReference type="AlphaFoldDB" id="A0AAV7IS32"/>
<dbReference type="Gene3D" id="3.40.50.1010">
    <property type="entry name" value="5'-nuclease"/>
    <property type="match status" value="1"/>
</dbReference>
<dbReference type="SMART" id="SM00279">
    <property type="entry name" value="HhH2"/>
    <property type="match status" value="1"/>
</dbReference>
<evidence type="ECO:0000256" key="2">
    <source>
        <dbReference type="ARBA" id="ARBA00022722"/>
    </source>
</evidence>
<reference evidence="14 15" key="1">
    <citation type="journal article" date="2021" name="J. Hered.">
        <title>A chromosome-level genome assembly of the parasitoid wasp, Cotesia glomerata (Hymenoptera: Braconidae).</title>
        <authorList>
            <person name="Pinto B.J."/>
            <person name="Weis J.J."/>
            <person name="Gamble T."/>
            <person name="Ode P.J."/>
            <person name="Paul R."/>
            <person name="Zaspel J.M."/>
        </authorList>
    </citation>
    <scope>NUCLEOTIDE SEQUENCE [LARGE SCALE GENOMIC DNA]</scope>
    <source>
        <strain evidence="14">CgM1</strain>
    </source>
</reference>
<comment type="cofactor">
    <cofactor evidence="1">
        <name>Mg(2+)</name>
        <dbReference type="ChEBI" id="CHEBI:18420"/>
    </cofactor>
</comment>
<keyword evidence="7" id="KW-0460">Magnesium</keyword>
<dbReference type="SUPFAM" id="SSF88723">
    <property type="entry name" value="PIN domain-like"/>
    <property type="match status" value="1"/>
</dbReference>
<dbReference type="PANTHER" id="PTHR11081:SF70">
    <property type="entry name" value="FLAP ENDONUCLEASE GEN HOMOLOG 1"/>
    <property type="match status" value="1"/>
</dbReference>
<evidence type="ECO:0008006" key="16">
    <source>
        <dbReference type="Google" id="ProtNLM"/>
    </source>
</evidence>
<gene>
    <name evidence="14" type="ORF">KQX54_012221</name>
</gene>
<dbReference type="GO" id="GO:0006281">
    <property type="term" value="P:DNA repair"/>
    <property type="evidence" value="ECO:0007669"/>
    <property type="project" value="UniProtKB-KW"/>
</dbReference>
<keyword evidence="5" id="KW-0227">DNA damage</keyword>
<dbReference type="CDD" id="cd09869">
    <property type="entry name" value="PIN_GEN1"/>
    <property type="match status" value="1"/>
</dbReference>
<dbReference type="GO" id="GO:0000400">
    <property type="term" value="F:four-way junction DNA binding"/>
    <property type="evidence" value="ECO:0007669"/>
    <property type="project" value="UniProtKB-ARBA"/>
</dbReference>
<evidence type="ECO:0000313" key="14">
    <source>
        <dbReference type="EMBL" id="KAH0557845.1"/>
    </source>
</evidence>
<evidence type="ECO:0000256" key="1">
    <source>
        <dbReference type="ARBA" id="ARBA00001946"/>
    </source>
</evidence>
<feature type="region of interest" description="Disordered" evidence="11">
    <location>
        <begin position="437"/>
        <end position="471"/>
    </location>
</feature>
<evidence type="ECO:0000256" key="7">
    <source>
        <dbReference type="ARBA" id="ARBA00022842"/>
    </source>
</evidence>
<dbReference type="Gene3D" id="1.10.150.20">
    <property type="entry name" value="5' to 3' exonuclease, C-terminal subdomain"/>
    <property type="match status" value="1"/>
</dbReference>
<organism evidence="14 15">
    <name type="scientific">Cotesia glomerata</name>
    <name type="common">Lepidopteran parasitic wasp</name>
    <name type="synonym">Apanteles glomeratus</name>
    <dbReference type="NCBI Taxonomy" id="32391"/>
    <lineage>
        <taxon>Eukaryota</taxon>
        <taxon>Metazoa</taxon>
        <taxon>Ecdysozoa</taxon>
        <taxon>Arthropoda</taxon>
        <taxon>Hexapoda</taxon>
        <taxon>Insecta</taxon>
        <taxon>Pterygota</taxon>
        <taxon>Neoptera</taxon>
        <taxon>Endopterygota</taxon>
        <taxon>Hymenoptera</taxon>
        <taxon>Apocrita</taxon>
        <taxon>Ichneumonoidea</taxon>
        <taxon>Braconidae</taxon>
        <taxon>Microgastrinae</taxon>
        <taxon>Cotesia</taxon>
    </lineage>
</organism>
<dbReference type="Proteomes" id="UP000826195">
    <property type="component" value="Unassembled WGS sequence"/>
</dbReference>
<keyword evidence="2" id="KW-0540">Nuclease</keyword>
<comment type="caution">
    <text evidence="14">The sequence shown here is derived from an EMBL/GenBank/DDBJ whole genome shotgun (WGS) entry which is preliminary data.</text>
</comment>
<feature type="region of interest" description="Disordered" evidence="11">
    <location>
        <begin position="88"/>
        <end position="109"/>
    </location>
</feature>
<keyword evidence="4" id="KW-0255">Endonuclease</keyword>
<dbReference type="SMART" id="SM00484">
    <property type="entry name" value="XPGI"/>
    <property type="match status" value="1"/>
</dbReference>
<evidence type="ECO:0000256" key="4">
    <source>
        <dbReference type="ARBA" id="ARBA00022759"/>
    </source>
</evidence>
<dbReference type="SUPFAM" id="SSF47807">
    <property type="entry name" value="5' to 3' exonuclease, C-terminal subdomain"/>
    <property type="match status" value="1"/>
</dbReference>
<evidence type="ECO:0000259" key="13">
    <source>
        <dbReference type="SMART" id="SM00485"/>
    </source>
</evidence>
<evidence type="ECO:0000256" key="3">
    <source>
        <dbReference type="ARBA" id="ARBA00022723"/>
    </source>
</evidence>
<dbReference type="EMBL" id="JAHXZJ010000747">
    <property type="protein sequence ID" value="KAH0557845.1"/>
    <property type="molecule type" value="Genomic_DNA"/>
</dbReference>
<evidence type="ECO:0000256" key="9">
    <source>
        <dbReference type="ARBA" id="ARBA00023242"/>
    </source>
</evidence>
<dbReference type="SMART" id="SM00485">
    <property type="entry name" value="XPGN"/>
    <property type="match status" value="1"/>
</dbReference>
<protein>
    <recommendedName>
        <fullName evidence="16">Flap endonuclease GEN</fullName>
    </recommendedName>
</protein>
<sequence length="587" mass="66549">MGVTGLWNIITPLSKAVALAELRGKSVAVDLSCWIVDSSTVGPDDGCLNKHLRNIFFRTVALLMNGINPVFVLEGTAPVLKHDVIRERSQMRNKKKTETKKDNQRSNGRGYMFNRTVNDCKMMLNLMGLTCVKAHGEAEAMCAYLNQDGLVDGCITQDSDCFLYGAKIVYRNFTITDKIGFGSSVEEYSLERIEKIYSIGRNKMIGLALLCGCDYDSGIPGVGKEGAIKLLRAANEKDILNRLKNWRTDGSIYKLETAVAASKNISDEMKKLISNELLIRKKCIAIDSFPNQELIDEFTVRKGKVPRTITKWECPNVLELVKFMEKKLKWTADYTIEKVFPLLTRWHIENQSKQTPEPGTASTEELIPKVIKKIRTLQSVCYYEIEWEVISEIECFIKLGEEETEDNCKRNLITTLEPIDLVKLVYPSLVEGFEDAKNAKKKSRKKPKPVEGDKENVVKPKNSRKLKAKPEETQEKKIYDFFMKTKNTRKSGSQDNLKLTELNGSVSSLFDDLVEQDFSTDVDEDSPNMSMIVEKMYQHLDGAHKEPIDISSPKAVDKIDDDTVNTTLKDDLDEFDIPYIPLSDRIK</sequence>
<dbReference type="GO" id="GO:0046872">
    <property type="term" value="F:metal ion binding"/>
    <property type="evidence" value="ECO:0007669"/>
    <property type="project" value="UniProtKB-KW"/>
</dbReference>
<keyword evidence="6" id="KW-0378">Hydrolase</keyword>
<keyword evidence="8" id="KW-0234">DNA repair</keyword>
<dbReference type="InterPro" id="IPR008918">
    <property type="entry name" value="HhH2"/>
</dbReference>
<evidence type="ECO:0000313" key="15">
    <source>
        <dbReference type="Proteomes" id="UP000826195"/>
    </source>
</evidence>
<dbReference type="InterPro" id="IPR006084">
    <property type="entry name" value="XPG/Rad2"/>
</dbReference>
<evidence type="ECO:0000256" key="8">
    <source>
        <dbReference type="ARBA" id="ARBA00023204"/>
    </source>
</evidence>
<dbReference type="InterPro" id="IPR006086">
    <property type="entry name" value="XPG-I_dom"/>
</dbReference>
<dbReference type="GO" id="GO:0017108">
    <property type="term" value="F:5'-flap endonuclease activity"/>
    <property type="evidence" value="ECO:0007669"/>
    <property type="project" value="TreeGrafter"/>
</dbReference>
<dbReference type="InterPro" id="IPR041012">
    <property type="entry name" value="GEN_chromo"/>
</dbReference>
<dbReference type="InterPro" id="IPR029060">
    <property type="entry name" value="PIN-like_dom_sf"/>
</dbReference>
<dbReference type="InterPro" id="IPR006085">
    <property type="entry name" value="XPG_DNA_repair_N"/>
</dbReference>
<dbReference type="GO" id="GO:0008821">
    <property type="term" value="F:crossover junction DNA endonuclease activity"/>
    <property type="evidence" value="ECO:0007669"/>
    <property type="project" value="UniProtKB-ARBA"/>
</dbReference>